<dbReference type="EMBL" id="JAOYFB010000002">
    <property type="protein sequence ID" value="KAK4006644.1"/>
    <property type="molecule type" value="Genomic_DNA"/>
</dbReference>
<reference evidence="1 2" key="1">
    <citation type="journal article" date="2023" name="Nucleic Acids Res.">
        <title>The hologenome of Daphnia magna reveals possible DNA methylation and microbiome-mediated evolution of the host genome.</title>
        <authorList>
            <person name="Chaturvedi A."/>
            <person name="Li X."/>
            <person name="Dhandapani V."/>
            <person name="Marshall H."/>
            <person name="Kissane S."/>
            <person name="Cuenca-Cambronero M."/>
            <person name="Asole G."/>
            <person name="Calvet F."/>
            <person name="Ruiz-Romero M."/>
            <person name="Marangio P."/>
            <person name="Guigo R."/>
            <person name="Rago D."/>
            <person name="Mirbahai L."/>
            <person name="Eastwood N."/>
            <person name="Colbourne J.K."/>
            <person name="Zhou J."/>
            <person name="Mallon E."/>
            <person name="Orsini L."/>
        </authorList>
    </citation>
    <scope>NUCLEOTIDE SEQUENCE [LARGE SCALE GENOMIC DNA]</scope>
    <source>
        <strain evidence="1">LRV0_1</strain>
    </source>
</reference>
<gene>
    <name evidence="1" type="ORF">OUZ56_011802</name>
</gene>
<sequence length="141" mass="15930">MCTSRVITHPCHSDLPADVHSLIGTPRIVVVHEVHSGHYVHFCVVKGLNIVLNDVKLVLLRRGGRALCDMVYRIMEKLFCDHAPSVLTLVSRWRKNRTTTSSSTFANCYVIPRKSVAGKKFPQLVTKIQFYNVSYMELASC</sequence>
<evidence type="ECO:0000313" key="2">
    <source>
        <dbReference type="Proteomes" id="UP001234178"/>
    </source>
</evidence>
<comment type="caution">
    <text evidence="1">The sequence shown here is derived from an EMBL/GenBank/DDBJ whole genome shotgun (WGS) entry which is preliminary data.</text>
</comment>
<dbReference type="Proteomes" id="UP001234178">
    <property type="component" value="Unassembled WGS sequence"/>
</dbReference>
<evidence type="ECO:0000313" key="1">
    <source>
        <dbReference type="EMBL" id="KAK4006644.1"/>
    </source>
</evidence>
<protein>
    <submittedName>
        <fullName evidence="1">Uncharacterized protein</fullName>
    </submittedName>
</protein>
<proteinExistence type="predicted"/>
<keyword evidence="2" id="KW-1185">Reference proteome</keyword>
<organism evidence="1 2">
    <name type="scientific">Daphnia magna</name>
    <dbReference type="NCBI Taxonomy" id="35525"/>
    <lineage>
        <taxon>Eukaryota</taxon>
        <taxon>Metazoa</taxon>
        <taxon>Ecdysozoa</taxon>
        <taxon>Arthropoda</taxon>
        <taxon>Crustacea</taxon>
        <taxon>Branchiopoda</taxon>
        <taxon>Diplostraca</taxon>
        <taxon>Cladocera</taxon>
        <taxon>Anomopoda</taxon>
        <taxon>Daphniidae</taxon>
        <taxon>Daphnia</taxon>
    </lineage>
</organism>
<name>A0ABQ9Z180_9CRUS</name>
<accession>A0ABQ9Z180</accession>